<proteinExistence type="predicted"/>
<dbReference type="EMBL" id="UINC01005290">
    <property type="protein sequence ID" value="SVA20363.1"/>
    <property type="molecule type" value="Genomic_DNA"/>
</dbReference>
<gene>
    <name evidence="1" type="ORF">METZ01_LOCUS73217</name>
</gene>
<accession>A0A381U1P1</accession>
<reference evidence="1" key="1">
    <citation type="submission" date="2018-05" db="EMBL/GenBank/DDBJ databases">
        <authorList>
            <person name="Lanie J.A."/>
            <person name="Ng W.-L."/>
            <person name="Kazmierczak K.M."/>
            <person name="Andrzejewski T.M."/>
            <person name="Davidsen T.M."/>
            <person name="Wayne K.J."/>
            <person name="Tettelin H."/>
            <person name="Glass J.I."/>
            <person name="Rusch D."/>
            <person name="Podicherti R."/>
            <person name="Tsui H.-C.T."/>
            <person name="Winkler M.E."/>
        </authorList>
    </citation>
    <scope>NUCLEOTIDE SEQUENCE</scope>
</reference>
<dbReference type="AlphaFoldDB" id="A0A381U1P1"/>
<sequence length="192" mass="21618">MHRYAIIGFGSLLWDLDTLRPQVVGPWEYYTGPALPLEFSLVSQKRNRALALDIDLEHGTPCPTCIIKSRRNTVAEAVIDLAARERAPIKVIGFYDRDSGDGRSHSESILKRIRNWVESSPWDGAVWTDGASNFRTVTGIEFSVAGACEYLRSLSDASLVEAKRYIENAPDRVDTPLRRALAQESWWRNLPS</sequence>
<organism evidence="1">
    <name type="scientific">marine metagenome</name>
    <dbReference type="NCBI Taxonomy" id="408172"/>
    <lineage>
        <taxon>unclassified sequences</taxon>
        <taxon>metagenomes</taxon>
        <taxon>ecological metagenomes</taxon>
    </lineage>
</organism>
<name>A0A381U1P1_9ZZZZ</name>
<evidence type="ECO:0000313" key="1">
    <source>
        <dbReference type="EMBL" id="SVA20363.1"/>
    </source>
</evidence>
<protein>
    <submittedName>
        <fullName evidence="1">Uncharacterized protein</fullName>
    </submittedName>
</protein>